<organism evidence="1 2">
    <name type="scientific">Dufourea novaeangliae</name>
    <name type="common">Sweat bee</name>
    <dbReference type="NCBI Taxonomy" id="178035"/>
    <lineage>
        <taxon>Eukaryota</taxon>
        <taxon>Metazoa</taxon>
        <taxon>Ecdysozoa</taxon>
        <taxon>Arthropoda</taxon>
        <taxon>Hexapoda</taxon>
        <taxon>Insecta</taxon>
        <taxon>Pterygota</taxon>
        <taxon>Neoptera</taxon>
        <taxon>Endopterygota</taxon>
        <taxon>Hymenoptera</taxon>
        <taxon>Apocrita</taxon>
        <taxon>Aculeata</taxon>
        <taxon>Apoidea</taxon>
        <taxon>Anthophila</taxon>
        <taxon>Halictidae</taxon>
        <taxon>Rophitinae</taxon>
        <taxon>Dufourea</taxon>
    </lineage>
</organism>
<name>A0A154NW27_DUFNO</name>
<accession>A0A154NW27</accession>
<reference evidence="1 2" key="1">
    <citation type="submission" date="2015-07" db="EMBL/GenBank/DDBJ databases">
        <title>The genome of Dufourea novaeangliae.</title>
        <authorList>
            <person name="Pan H."/>
            <person name="Kapheim K."/>
        </authorList>
    </citation>
    <scope>NUCLEOTIDE SEQUENCE [LARGE SCALE GENOMIC DNA]</scope>
    <source>
        <strain evidence="1">0120121106</strain>
        <tissue evidence="1">Whole body</tissue>
    </source>
</reference>
<evidence type="ECO:0000313" key="1">
    <source>
        <dbReference type="EMBL" id="KZC03895.1"/>
    </source>
</evidence>
<sequence>MDSSSSGGVSRNGVANKVREAGTAGLSVHENACQCVSRFLSRQASQMPAIKERAYKS</sequence>
<keyword evidence="2" id="KW-1185">Reference proteome</keyword>
<protein>
    <submittedName>
        <fullName evidence="1">Uncharacterized protein</fullName>
    </submittedName>
</protein>
<gene>
    <name evidence="1" type="ORF">WN55_00075</name>
</gene>
<dbReference type="EMBL" id="KQ434772">
    <property type="protein sequence ID" value="KZC03895.1"/>
    <property type="molecule type" value="Genomic_DNA"/>
</dbReference>
<evidence type="ECO:0000313" key="2">
    <source>
        <dbReference type="Proteomes" id="UP000076502"/>
    </source>
</evidence>
<proteinExistence type="predicted"/>
<dbReference type="AlphaFoldDB" id="A0A154NW27"/>
<dbReference type="Proteomes" id="UP000076502">
    <property type="component" value="Unassembled WGS sequence"/>
</dbReference>